<comment type="caution">
    <text evidence="7">The sequence shown here is derived from an EMBL/GenBank/DDBJ whole genome shotgun (WGS) entry which is preliminary data.</text>
</comment>
<dbReference type="HAMAP" id="MF_00362">
    <property type="entry name" value="Ribosomal_uL10"/>
    <property type="match status" value="1"/>
</dbReference>
<evidence type="ECO:0000256" key="2">
    <source>
        <dbReference type="ARBA" id="ARBA00008889"/>
    </source>
</evidence>
<evidence type="ECO:0000256" key="3">
    <source>
        <dbReference type="ARBA" id="ARBA00022980"/>
    </source>
</evidence>
<keyword evidence="4 6" id="KW-0687">Ribonucleoprotein</keyword>
<dbReference type="InterPro" id="IPR047865">
    <property type="entry name" value="Ribosomal_uL10_bac_type"/>
</dbReference>
<dbReference type="NCBIfam" id="NF000955">
    <property type="entry name" value="PRK00099.1-1"/>
    <property type="match status" value="1"/>
</dbReference>
<protein>
    <recommendedName>
        <fullName evidence="5 6">Large ribosomal subunit protein uL10</fullName>
    </recommendedName>
</protein>
<dbReference type="PANTHER" id="PTHR11560">
    <property type="entry name" value="39S RIBOSOMAL PROTEIN L10, MITOCHONDRIAL"/>
    <property type="match status" value="1"/>
</dbReference>
<dbReference type="CDD" id="cd05797">
    <property type="entry name" value="Ribosomal_L10"/>
    <property type="match status" value="1"/>
</dbReference>
<dbReference type="Proteomes" id="UP000003678">
    <property type="component" value="Unassembled WGS sequence"/>
</dbReference>
<name>C0G6Y0_9HYPH</name>
<keyword evidence="3 6" id="KW-0689">Ribosomal protein</keyword>
<dbReference type="EMBL" id="ACJD01000003">
    <property type="protein sequence ID" value="EEH14764.1"/>
    <property type="molecule type" value="Genomic_DNA"/>
</dbReference>
<organism evidence="7 8">
    <name type="scientific">Brucella ceti str. Cudo</name>
    <dbReference type="NCBI Taxonomy" id="595497"/>
    <lineage>
        <taxon>Bacteria</taxon>
        <taxon>Pseudomonadati</taxon>
        <taxon>Pseudomonadota</taxon>
        <taxon>Alphaproteobacteria</taxon>
        <taxon>Hyphomicrobiales</taxon>
        <taxon>Brucellaceae</taxon>
        <taxon>Brucella/Ochrobactrum group</taxon>
        <taxon>Brucella</taxon>
    </lineage>
</organism>
<dbReference type="SUPFAM" id="SSF160369">
    <property type="entry name" value="Ribosomal protein L10-like"/>
    <property type="match status" value="1"/>
</dbReference>
<dbReference type="GO" id="GO:0006412">
    <property type="term" value="P:translation"/>
    <property type="evidence" value="ECO:0007669"/>
    <property type="project" value="UniProtKB-UniRule"/>
</dbReference>
<sequence length="215" mass="22715">MSEACWQVELKGTGSSNVGLTVKFVRQRQPGRANDGPVNWRETVDRAEKREFVAWLNGAFKESGSVVVAHYTGLTVAQMSDLRSKMRDAGGSVKVAKNRLAKIALQGTESEGIADLFTGQTVVAYANDPITTPKVAVEFAKANDKLVILGGAMGATTLNADGVKSLASLPSLDELRAKLVGMIQTPAQRLAVLTSAPAGQIARVIGAHARKNEAA</sequence>
<dbReference type="Gene3D" id="6.10.250.290">
    <property type="match status" value="1"/>
</dbReference>
<comment type="function">
    <text evidence="1 6">Forms part of the ribosomal stalk, playing a central role in the interaction of the ribosome with GTP-bound translation factors.</text>
</comment>
<dbReference type="GO" id="GO:0015934">
    <property type="term" value="C:large ribosomal subunit"/>
    <property type="evidence" value="ECO:0007669"/>
    <property type="project" value="InterPro"/>
</dbReference>
<reference evidence="7 8" key="1">
    <citation type="submission" date="2009-03" db="EMBL/GenBank/DDBJ databases">
        <authorList>
            <person name="Setubal J.C."/>
            <person name="Boyle S."/>
            <person name="Crasta O.R."/>
            <person name="Gillespie J.J."/>
            <person name="Kenyon R.W."/>
            <person name="Lu J."/>
            <person name="Mane S."/>
            <person name="Nagrani S."/>
            <person name="Shallom J.M."/>
            <person name="Shallom S."/>
            <person name="Shukla M."/>
            <person name="Snyder E.E."/>
            <person name="Sobral B.W."/>
            <person name="Wattam A.R."/>
            <person name="Will R."/>
            <person name="Williams K."/>
            <person name="Yoo H."/>
            <person name="Bruce D.H."/>
            <person name="Detter C."/>
            <person name="Munk C."/>
            <person name="Brettin T.S."/>
            <person name="Ficht T."/>
        </authorList>
    </citation>
    <scope>NUCLEOTIDE SEQUENCE [LARGE SCALE GENOMIC DNA]</scope>
    <source>
        <strain evidence="7 8">Cudo</strain>
    </source>
</reference>
<gene>
    <name evidence="6" type="primary">rplJ</name>
    <name evidence="7" type="ORF">BCETI_3000535</name>
</gene>
<dbReference type="AlphaFoldDB" id="C0G6Y0"/>
<dbReference type="GO" id="GO:0070180">
    <property type="term" value="F:large ribosomal subunit rRNA binding"/>
    <property type="evidence" value="ECO:0007669"/>
    <property type="project" value="UniProtKB-UniRule"/>
</dbReference>
<dbReference type="InterPro" id="IPR002363">
    <property type="entry name" value="Ribosomal_uL10_CS_bac"/>
</dbReference>
<comment type="subunit">
    <text evidence="6">Part of the ribosomal stalk of the 50S ribosomal subunit. The N-terminus interacts with L11 and the large rRNA to form the base of the stalk. The C-terminus forms an elongated spine to which L12 dimers bind in a sequential fashion forming a multimeric L10(L12)X complex.</text>
</comment>
<keyword evidence="6" id="KW-0694">RNA-binding</keyword>
<proteinExistence type="inferred from homology"/>
<evidence type="ECO:0000256" key="5">
    <source>
        <dbReference type="ARBA" id="ARBA00035202"/>
    </source>
</evidence>
<evidence type="ECO:0000256" key="6">
    <source>
        <dbReference type="HAMAP-Rule" id="MF_00362"/>
    </source>
</evidence>
<accession>C0G6Y0</accession>
<evidence type="ECO:0000256" key="4">
    <source>
        <dbReference type="ARBA" id="ARBA00023274"/>
    </source>
</evidence>
<evidence type="ECO:0000313" key="8">
    <source>
        <dbReference type="Proteomes" id="UP000003678"/>
    </source>
</evidence>
<dbReference type="InterPro" id="IPR043141">
    <property type="entry name" value="Ribosomal_uL10-like_sf"/>
</dbReference>
<comment type="similarity">
    <text evidence="2 6">Belongs to the universal ribosomal protein uL10 family.</text>
</comment>
<evidence type="ECO:0000256" key="1">
    <source>
        <dbReference type="ARBA" id="ARBA00002633"/>
    </source>
</evidence>
<dbReference type="Pfam" id="PF00466">
    <property type="entry name" value="Ribosomal_L10"/>
    <property type="match status" value="1"/>
</dbReference>
<dbReference type="InterPro" id="IPR022973">
    <property type="entry name" value="Ribosomal_uL10_bac"/>
</dbReference>
<dbReference type="Gene3D" id="3.30.70.1730">
    <property type="match status" value="1"/>
</dbReference>
<dbReference type="GO" id="GO:0003735">
    <property type="term" value="F:structural constituent of ribosome"/>
    <property type="evidence" value="ECO:0007669"/>
    <property type="project" value="InterPro"/>
</dbReference>
<evidence type="ECO:0000313" key="7">
    <source>
        <dbReference type="EMBL" id="EEH14764.1"/>
    </source>
</evidence>
<dbReference type="PROSITE" id="PS01109">
    <property type="entry name" value="RIBOSOMAL_L10"/>
    <property type="match status" value="1"/>
</dbReference>
<keyword evidence="6" id="KW-0699">rRNA-binding</keyword>
<dbReference type="InterPro" id="IPR001790">
    <property type="entry name" value="Ribosomal_uL10"/>
</dbReference>